<dbReference type="PROSITE" id="PS00076">
    <property type="entry name" value="PYRIDINE_REDOX_1"/>
    <property type="match status" value="1"/>
</dbReference>
<protein>
    <submittedName>
        <fullName evidence="11">Unannotated protein</fullName>
    </submittedName>
</protein>
<dbReference type="NCBIfam" id="NF005884">
    <property type="entry name" value="PRK07846.1"/>
    <property type="match status" value="1"/>
</dbReference>
<dbReference type="AlphaFoldDB" id="A0A6J6NS91"/>
<evidence type="ECO:0000259" key="10">
    <source>
        <dbReference type="Pfam" id="PF07992"/>
    </source>
</evidence>
<keyword evidence="3" id="KW-0285">Flavoprotein</keyword>
<dbReference type="InterPro" id="IPR012999">
    <property type="entry name" value="Pyr_OxRdtase_I_AS"/>
</dbReference>
<keyword evidence="4" id="KW-0274">FAD</keyword>
<dbReference type="SUPFAM" id="SSF51905">
    <property type="entry name" value="FAD/NAD(P)-binding domain"/>
    <property type="match status" value="1"/>
</dbReference>
<evidence type="ECO:0000256" key="4">
    <source>
        <dbReference type="ARBA" id="ARBA00022827"/>
    </source>
</evidence>
<organism evidence="11">
    <name type="scientific">freshwater metagenome</name>
    <dbReference type="NCBI Taxonomy" id="449393"/>
    <lineage>
        <taxon>unclassified sequences</taxon>
        <taxon>metagenomes</taxon>
        <taxon>ecological metagenomes</taxon>
    </lineage>
</organism>
<dbReference type="Pfam" id="PF02852">
    <property type="entry name" value="Pyr_redox_dim"/>
    <property type="match status" value="1"/>
</dbReference>
<keyword evidence="7" id="KW-1015">Disulfide bond</keyword>
<comment type="similarity">
    <text evidence="2">Belongs to the class-I pyridine nucleotide-disulfide oxidoreductase family.</text>
</comment>
<evidence type="ECO:0000313" key="11">
    <source>
        <dbReference type="EMBL" id="CAB4689016.1"/>
    </source>
</evidence>
<evidence type="ECO:0000256" key="2">
    <source>
        <dbReference type="ARBA" id="ARBA00007532"/>
    </source>
</evidence>
<dbReference type="EMBL" id="CAEZXM010000097">
    <property type="protein sequence ID" value="CAB4689016.1"/>
    <property type="molecule type" value="Genomic_DNA"/>
</dbReference>
<dbReference type="InterPro" id="IPR004099">
    <property type="entry name" value="Pyr_nucl-diS_OxRdtase_dimer"/>
</dbReference>
<feature type="domain" description="Pyridine nucleotide-disulphide oxidoreductase dimerisation" evidence="9">
    <location>
        <begin position="344"/>
        <end position="453"/>
    </location>
</feature>
<dbReference type="InterPro" id="IPR016156">
    <property type="entry name" value="FAD/NAD-linked_Rdtase_dimer_sf"/>
</dbReference>
<dbReference type="Gene3D" id="3.50.50.60">
    <property type="entry name" value="FAD/NAD(P)-binding domain"/>
    <property type="match status" value="2"/>
</dbReference>
<evidence type="ECO:0000256" key="7">
    <source>
        <dbReference type="ARBA" id="ARBA00023157"/>
    </source>
</evidence>
<dbReference type="PRINTS" id="PR00411">
    <property type="entry name" value="PNDRDTASEI"/>
</dbReference>
<evidence type="ECO:0000256" key="3">
    <source>
        <dbReference type="ARBA" id="ARBA00022630"/>
    </source>
</evidence>
<keyword evidence="8" id="KW-0676">Redox-active center</keyword>
<sequence>MQQHSATEFDVIIIGTGSGNSLLTPEWDNLRVAIVEKDVFGGTCLNRGCIPTKMLVYTADVVSHIQTASKFGIDATVNQVRWPDIVNRVFGRIDSIPPSGKAYRESLDNVRVFTGEGTFVAPKVIEVNGEHITAEHIVVAAGARPTLPHIDGLDAVDFHTSDTIMRVESVPEHLIIFGGGYIATEMAHVFAAMGSRITMIIRSGRLLAREDEAVSERFTELYSKRFDVRTHTHIERVDQVGDEITVKVKTDGHTHRITGDALLIAIGRTPNGDLMNLESAGVELDEDGFIITDEYLRTNVPGVWALGDVTNPNQLKHVANAECRAVAHNIIHPDTMRTADLWPIPHAVFADPQVASVGETEQSLRAAGLPYITAVQRYADVAYGWAMEDTDHFCKVIADPNTRQLLGAHIIGPQSSILIQQLIQGMKFGQTVDQMAREQIYIHPALTELVENALLQL</sequence>
<dbReference type="InterPro" id="IPR023753">
    <property type="entry name" value="FAD/NAD-binding_dom"/>
</dbReference>
<keyword evidence="5" id="KW-0521">NADP</keyword>
<name>A0A6J6NS91_9ZZZZ</name>
<dbReference type="InterPro" id="IPR036188">
    <property type="entry name" value="FAD/NAD-bd_sf"/>
</dbReference>
<evidence type="ECO:0000256" key="6">
    <source>
        <dbReference type="ARBA" id="ARBA00023002"/>
    </source>
</evidence>
<dbReference type="PANTHER" id="PTHR43014">
    <property type="entry name" value="MERCURIC REDUCTASE"/>
    <property type="match status" value="1"/>
</dbReference>
<dbReference type="Pfam" id="PF07992">
    <property type="entry name" value="Pyr_redox_2"/>
    <property type="match status" value="1"/>
</dbReference>
<evidence type="ECO:0000256" key="8">
    <source>
        <dbReference type="ARBA" id="ARBA00023284"/>
    </source>
</evidence>
<dbReference type="Gene3D" id="3.30.390.30">
    <property type="match status" value="1"/>
</dbReference>
<keyword evidence="6" id="KW-0560">Oxidoreductase</keyword>
<dbReference type="PRINTS" id="PR00368">
    <property type="entry name" value="FADPNR"/>
</dbReference>
<evidence type="ECO:0000259" key="9">
    <source>
        <dbReference type="Pfam" id="PF02852"/>
    </source>
</evidence>
<dbReference type="SUPFAM" id="SSF55424">
    <property type="entry name" value="FAD/NAD-linked reductases, dimerisation (C-terminal) domain"/>
    <property type="match status" value="1"/>
</dbReference>
<reference evidence="11" key="1">
    <citation type="submission" date="2020-05" db="EMBL/GenBank/DDBJ databases">
        <authorList>
            <person name="Chiriac C."/>
            <person name="Salcher M."/>
            <person name="Ghai R."/>
            <person name="Kavagutti S V."/>
        </authorList>
    </citation>
    <scope>NUCLEOTIDE SEQUENCE</scope>
</reference>
<dbReference type="GO" id="GO:0016668">
    <property type="term" value="F:oxidoreductase activity, acting on a sulfur group of donors, NAD(P) as acceptor"/>
    <property type="evidence" value="ECO:0007669"/>
    <property type="project" value="InterPro"/>
</dbReference>
<accession>A0A6J6NS91</accession>
<dbReference type="PANTHER" id="PTHR43014:SF5">
    <property type="entry name" value="GLUTATHIONE REDUCTASE (NADPH)"/>
    <property type="match status" value="1"/>
</dbReference>
<dbReference type="InterPro" id="IPR001100">
    <property type="entry name" value="Pyr_nuc-diS_OxRdtase"/>
</dbReference>
<gene>
    <name evidence="11" type="ORF">UFOPK2366_00643</name>
</gene>
<feature type="domain" description="FAD/NAD(P)-binding" evidence="10">
    <location>
        <begin position="9"/>
        <end position="321"/>
    </location>
</feature>
<dbReference type="PIRSF" id="PIRSF000350">
    <property type="entry name" value="Mercury_reductase_MerA"/>
    <property type="match status" value="1"/>
</dbReference>
<proteinExistence type="inferred from homology"/>
<evidence type="ECO:0000256" key="1">
    <source>
        <dbReference type="ARBA" id="ARBA00001974"/>
    </source>
</evidence>
<evidence type="ECO:0000256" key="5">
    <source>
        <dbReference type="ARBA" id="ARBA00022857"/>
    </source>
</evidence>
<comment type="cofactor">
    <cofactor evidence="1">
        <name>FAD</name>
        <dbReference type="ChEBI" id="CHEBI:57692"/>
    </cofactor>
</comment>